<proteinExistence type="predicted"/>
<protein>
    <submittedName>
        <fullName evidence="1">Uncharacterized protein</fullName>
    </submittedName>
</protein>
<name>A0A0U5CQV2_ASPCI</name>
<organism evidence="1 2">
    <name type="scientific">Aspergillus calidoustus</name>
    <dbReference type="NCBI Taxonomy" id="454130"/>
    <lineage>
        <taxon>Eukaryota</taxon>
        <taxon>Fungi</taxon>
        <taxon>Dikarya</taxon>
        <taxon>Ascomycota</taxon>
        <taxon>Pezizomycotina</taxon>
        <taxon>Eurotiomycetes</taxon>
        <taxon>Eurotiomycetidae</taxon>
        <taxon>Eurotiales</taxon>
        <taxon>Aspergillaceae</taxon>
        <taxon>Aspergillus</taxon>
        <taxon>Aspergillus subgen. Nidulantes</taxon>
    </lineage>
</organism>
<gene>
    <name evidence="1" type="ORF">ASPCAL08780</name>
</gene>
<dbReference type="EMBL" id="CDMC01000007">
    <property type="protein sequence ID" value="CEN62141.1"/>
    <property type="molecule type" value="Genomic_DNA"/>
</dbReference>
<evidence type="ECO:0000313" key="2">
    <source>
        <dbReference type="Proteomes" id="UP000054771"/>
    </source>
</evidence>
<dbReference type="PANTHER" id="PTHR38122:SF1">
    <property type="entry name" value="GLYCOPROTEIN X"/>
    <property type="match status" value="1"/>
</dbReference>
<dbReference type="Proteomes" id="UP000054771">
    <property type="component" value="Unassembled WGS sequence"/>
</dbReference>
<accession>A0A0U5CQV2</accession>
<keyword evidence="2" id="KW-1185">Reference proteome</keyword>
<dbReference type="PANTHER" id="PTHR38122">
    <property type="entry name" value="GLYCOPROTEIN X"/>
    <property type="match status" value="1"/>
</dbReference>
<evidence type="ECO:0000313" key="1">
    <source>
        <dbReference type="EMBL" id="CEN62141.1"/>
    </source>
</evidence>
<dbReference type="OrthoDB" id="5414836at2759"/>
<reference evidence="2" key="1">
    <citation type="journal article" date="2016" name="Genome Announc.">
        <title>Draft genome sequences of fungus Aspergillus calidoustus.</title>
        <authorList>
            <person name="Horn F."/>
            <person name="Linde J."/>
            <person name="Mattern D.J."/>
            <person name="Walther G."/>
            <person name="Guthke R."/>
            <person name="Scherlach K."/>
            <person name="Martin K."/>
            <person name="Brakhage A.A."/>
            <person name="Petzke L."/>
            <person name="Valiante V."/>
        </authorList>
    </citation>
    <scope>NUCLEOTIDE SEQUENCE [LARGE SCALE GENOMIC DNA]</scope>
    <source>
        <strain evidence="2">SF006504</strain>
    </source>
</reference>
<sequence>MLLPPQIRGLITGIFRRQSTDSTSGLDSANVPNQCFDACNSAALEAQATNNIDIICAPNSVFLDLRYHCTTCLERFIAADNGTASQQDLGPTF</sequence>
<dbReference type="AlphaFoldDB" id="A0A0U5CQV2"/>